<protein>
    <recommendedName>
        <fullName evidence="7">Transmembrane 9 superfamily member</fullName>
    </recommendedName>
</protein>
<evidence type="ECO:0000256" key="2">
    <source>
        <dbReference type="ARBA" id="ARBA00005227"/>
    </source>
</evidence>
<comment type="caution">
    <text evidence="8">The sequence shown here is derived from an EMBL/GenBank/DDBJ whole genome shotgun (WGS) entry which is preliminary data.</text>
</comment>
<evidence type="ECO:0000313" key="8">
    <source>
        <dbReference type="EMBL" id="KAK8890064.1"/>
    </source>
</evidence>
<keyword evidence="6 7" id="KW-0472">Membrane</keyword>
<feature type="transmembrane region" description="Helical" evidence="7">
    <location>
        <begin position="344"/>
        <end position="366"/>
    </location>
</feature>
<keyword evidence="9" id="KW-1185">Reference proteome</keyword>
<keyword evidence="4" id="KW-0732">Signal</keyword>
<gene>
    <name evidence="8" type="ORF">M9Y10_034823</name>
</gene>
<evidence type="ECO:0000256" key="6">
    <source>
        <dbReference type="ARBA" id="ARBA00023136"/>
    </source>
</evidence>
<comment type="similarity">
    <text evidence="2 7">Belongs to the nonaspanin (TM9SF) (TC 9.A.2) family.</text>
</comment>
<feature type="transmembrane region" description="Helical" evidence="7">
    <location>
        <begin position="498"/>
        <end position="518"/>
    </location>
</feature>
<evidence type="ECO:0000256" key="3">
    <source>
        <dbReference type="ARBA" id="ARBA00022692"/>
    </source>
</evidence>
<dbReference type="PANTHER" id="PTHR10766:SF41">
    <property type="entry name" value="TRANSMEMBRANE 9 SUPERFAMILY MEMBER 3"/>
    <property type="match status" value="1"/>
</dbReference>
<feature type="transmembrane region" description="Helical" evidence="7">
    <location>
        <begin position="208"/>
        <end position="227"/>
    </location>
</feature>
<feature type="transmembrane region" description="Helical" evidence="7">
    <location>
        <begin position="372"/>
        <end position="398"/>
    </location>
</feature>
<proteinExistence type="inferred from homology"/>
<dbReference type="EMBL" id="JAPFFF010000005">
    <property type="protein sequence ID" value="KAK8890064.1"/>
    <property type="molecule type" value="Genomic_DNA"/>
</dbReference>
<keyword evidence="3 7" id="KW-0812">Transmembrane</keyword>
<dbReference type="Pfam" id="PF02990">
    <property type="entry name" value="EMP70"/>
    <property type="match status" value="1"/>
</dbReference>
<feature type="transmembrane region" description="Helical" evidence="7">
    <location>
        <begin position="282"/>
        <end position="299"/>
    </location>
</feature>
<accession>A0ABR2KG06</accession>
<feature type="transmembrane region" description="Helical" evidence="7">
    <location>
        <begin position="462"/>
        <end position="486"/>
    </location>
</feature>
<feature type="transmembrane region" description="Helical" evidence="7">
    <location>
        <begin position="530"/>
        <end position="551"/>
    </location>
</feature>
<evidence type="ECO:0000256" key="5">
    <source>
        <dbReference type="ARBA" id="ARBA00022989"/>
    </source>
</evidence>
<comment type="subcellular location">
    <subcellularLocation>
        <location evidence="1">Membrane</location>
        <topology evidence="1">Multi-pass membrane protein</topology>
    </subcellularLocation>
</comment>
<dbReference type="PANTHER" id="PTHR10766">
    <property type="entry name" value="TRANSMEMBRANE 9 SUPERFAMILY PROTEIN"/>
    <property type="match status" value="1"/>
</dbReference>
<keyword evidence="5 7" id="KW-1133">Transmembrane helix</keyword>
<evidence type="ECO:0000313" key="9">
    <source>
        <dbReference type="Proteomes" id="UP001470230"/>
    </source>
</evidence>
<evidence type="ECO:0000256" key="7">
    <source>
        <dbReference type="RuleBase" id="RU363079"/>
    </source>
</evidence>
<reference evidence="8 9" key="1">
    <citation type="submission" date="2024-04" db="EMBL/GenBank/DDBJ databases">
        <title>Tritrichomonas musculus Genome.</title>
        <authorList>
            <person name="Alves-Ferreira E."/>
            <person name="Grigg M."/>
            <person name="Lorenzi H."/>
            <person name="Galac M."/>
        </authorList>
    </citation>
    <scope>NUCLEOTIDE SEQUENCE [LARGE SCALE GENOMIC DNA]</scope>
    <source>
        <strain evidence="8 9">EAF2021</strain>
    </source>
</reference>
<name>A0ABR2KG06_9EUKA</name>
<sequence length="570" mass="65568">MIFFTLFFSIQTSSKSLSYSDSSLVTIYIDEIGTPNKPLSYISFSSFQCCQSSSNQPSSTLSDIFFGHKLTNVGILANFAKDTSSSEFCSQALTEKQFHLLTGAIQNNLSYRFVADDLEYFVPIGRNDNNYNLQYYSEYSFNFLYNNGNIVKFAVSGNEDSLKQLQFKGNYDLSFNVHWKQTTIASRNRFTNFYMSYLFLNDSIQNKIILQLIVQLTILFIIIYLIYNQMMADFEISNQTLIDFDEFEQKTKDKGWKMLHGDIFRSPDHTTMFSILTSSGSHFFHTLFFTLILCSFYNLTSGIEKVKDSLFNTFLIAFILTSFMSGFTATTMSYAFAIRQWLRLVLGGVYMFPFVAEVLILFANFFKNKDISFLSLLFFILILLLPVSFIATLGGVFANRKKLFSKNPCQVALVPRQLPKLPWYLSDFFVCLLIGLFITFSFSSQLFFILQSVFLDQVFNHYFSFFVSFVLICLLSVCSVVVAVYFRLQEEYYKWHWISFIAPASSSLFVFVFCIVFYHFYDVGNTTFQLISYICSSTILSLLFGLVVGFAGHAGTSLFVRVVFSNLKLD</sequence>
<dbReference type="Proteomes" id="UP001470230">
    <property type="component" value="Unassembled WGS sequence"/>
</dbReference>
<feature type="transmembrane region" description="Helical" evidence="7">
    <location>
        <begin position="311"/>
        <end position="337"/>
    </location>
</feature>
<dbReference type="InterPro" id="IPR004240">
    <property type="entry name" value="EMP70"/>
</dbReference>
<organism evidence="8 9">
    <name type="scientific">Tritrichomonas musculus</name>
    <dbReference type="NCBI Taxonomy" id="1915356"/>
    <lineage>
        <taxon>Eukaryota</taxon>
        <taxon>Metamonada</taxon>
        <taxon>Parabasalia</taxon>
        <taxon>Tritrichomonadida</taxon>
        <taxon>Tritrichomonadidae</taxon>
        <taxon>Tritrichomonas</taxon>
    </lineage>
</organism>
<evidence type="ECO:0000256" key="1">
    <source>
        <dbReference type="ARBA" id="ARBA00004141"/>
    </source>
</evidence>
<evidence type="ECO:0000256" key="4">
    <source>
        <dbReference type="ARBA" id="ARBA00022729"/>
    </source>
</evidence>
<feature type="transmembrane region" description="Helical" evidence="7">
    <location>
        <begin position="428"/>
        <end position="450"/>
    </location>
</feature>